<dbReference type="PROSITE" id="PS50102">
    <property type="entry name" value="RRM"/>
    <property type="match status" value="1"/>
</dbReference>
<dbReference type="PROSITE" id="PS50072">
    <property type="entry name" value="CSA_PPIASE_2"/>
    <property type="match status" value="1"/>
</dbReference>
<dbReference type="SUPFAM" id="SSF54928">
    <property type="entry name" value="RNA-binding domain, RBD"/>
    <property type="match status" value="1"/>
</dbReference>
<evidence type="ECO:0000313" key="12">
    <source>
        <dbReference type="EMBL" id="CAE2326509.1"/>
    </source>
</evidence>
<sequence length="474" mass="54341">MSVLIETSLGDMVFDLHTDVCPNACTNFLKLCKIKYYNNCIFHSVEKDFIAQTGDPTGTGQGGESIFAKVHGPERRYFEDEIHEEIKHKNIGTLAYVNKGPNTNASQFYITLRSDIDFLDGKYTIFGEIAEGEEVLDRINASYCDKANRPYRNIRIKHTHILDDPFPDILSIQEPASPPPARDERPEADDEIVEGDDMTIAEAERATKAAEAKSRAVVLEMIGDIPDAEMKPPENVLFVCKLNPITQDPDLDIIFGRFGPCTSNIIRDKKTGDSLNYAFIEFETQEAAEVAYEKMNNVIIDDRRIKVDFSQSAYKQWRSFNLERREKMINKRRELAKNLQSQGGITAPSSQVVGGNDYQREVSNKWHSSSTHGSKPFSANAEARLGGFRDRKDAKGRGGKFDISGSSKPENDSKNDSREDGREGERNRYRDRSRERDGDRDRRPRDRSRDRERSPRRDRDERRRDRSRSRERRR</sequence>
<evidence type="ECO:0000256" key="8">
    <source>
        <dbReference type="RuleBase" id="RU365081"/>
    </source>
</evidence>
<dbReference type="AlphaFoldDB" id="A0A7S4P856"/>
<feature type="domain" description="RRM" evidence="11">
    <location>
        <begin position="235"/>
        <end position="312"/>
    </location>
</feature>
<evidence type="ECO:0000256" key="9">
    <source>
        <dbReference type="SAM" id="MobiDB-lite"/>
    </source>
</evidence>
<dbReference type="PRINTS" id="PR00153">
    <property type="entry name" value="CSAPPISMRASE"/>
</dbReference>
<comment type="function">
    <text evidence="8">PPIases accelerate the folding of proteins. It catalyzes the cis-trans isomerization of proline imidic peptide bonds in oligopeptides.</text>
</comment>
<keyword evidence="3 7" id="KW-0694">RNA-binding</keyword>
<dbReference type="InterPro" id="IPR002130">
    <property type="entry name" value="Cyclophilin-type_PPIase_dom"/>
</dbReference>
<evidence type="ECO:0000256" key="1">
    <source>
        <dbReference type="ARBA" id="ARBA00000971"/>
    </source>
</evidence>
<comment type="similarity">
    <text evidence="8">Belongs to the cyclophilin-type PPIase family. PPIL4 subfamily.</text>
</comment>
<dbReference type="PANTHER" id="PTHR45843">
    <property type="entry name" value="PEPTIDYL-PROLYL CIS-TRANS ISOMERASE-LIKE 4"/>
    <property type="match status" value="1"/>
</dbReference>
<dbReference type="Pfam" id="PF00160">
    <property type="entry name" value="Pro_isomerase"/>
    <property type="match status" value="1"/>
</dbReference>
<dbReference type="FunFam" id="2.40.100.10:FF:000015">
    <property type="entry name" value="Peptidyl-prolyl cis-trans isomerase"/>
    <property type="match status" value="1"/>
</dbReference>
<dbReference type="InterPro" id="IPR012677">
    <property type="entry name" value="Nucleotide-bd_a/b_plait_sf"/>
</dbReference>
<comment type="subcellular location">
    <subcellularLocation>
        <location evidence="2 8">Nucleus</location>
    </subcellularLocation>
</comment>
<dbReference type="InterPro" id="IPR035538">
    <property type="entry name" value="Cyclophilin_PPIL4"/>
</dbReference>
<dbReference type="CDD" id="cd01921">
    <property type="entry name" value="cyclophilin_RRM"/>
    <property type="match status" value="1"/>
</dbReference>
<protein>
    <recommendedName>
        <fullName evidence="8">Peptidyl-prolyl cis-trans isomerase</fullName>
        <shortName evidence="8">PPIase</shortName>
        <ecNumber evidence="8">5.2.1.8</ecNumber>
    </recommendedName>
</protein>
<dbReference type="Pfam" id="PF00076">
    <property type="entry name" value="RRM_1"/>
    <property type="match status" value="1"/>
</dbReference>
<gene>
    <name evidence="12" type="ORF">GTHE00462_LOCUS30521</name>
</gene>
<name>A0A7S4P856_GUITH</name>
<dbReference type="InterPro" id="IPR029000">
    <property type="entry name" value="Cyclophilin-like_dom_sf"/>
</dbReference>
<evidence type="ECO:0000256" key="5">
    <source>
        <dbReference type="ARBA" id="ARBA00023235"/>
    </source>
</evidence>
<evidence type="ECO:0000259" key="11">
    <source>
        <dbReference type="PROSITE" id="PS50102"/>
    </source>
</evidence>
<dbReference type="InterPro" id="IPR035542">
    <property type="entry name" value="CRIP"/>
</dbReference>
<keyword evidence="6 8" id="KW-0539">Nucleus</keyword>
<dbReference type="GO" id="GO:0003755">
    <property type="term" value="F:peptidyl-prolyl cis-trans isomerase activity"/>
    <property type="evidence" value="ECO:0007669"/>
    <property type="project" value="UniProtKB-UniRule"/>
</dbReference>
<evidence type="ECO:0000256" key="7">
    <source>
        <dbReference type="PROSITE-ProRule" id="PRU00176"/>
    </source>
</evidence>
<dbReference type="CDD" id="cd12235">
    <property type="entry name" value="RRM_PPIL4"/>
    <property type="match status" value="1"/>
</dbReference>
<dbReference type="SMART" id="SM00360">
    <property type="entry name" value="RRM"/>
    <property type="match status" value="1"/>
</dbReference>
<comment type="catalytic activity">
    <reaction evidence="1 8">
        <text>[protein]-peptidylproline (omega=180) = [protein]-peptidylproline (omega=0)</text>
        <dbReference type="Rhea" id="RHEA:16237"/>
        <dbReference type="Rhea" id="RHEA-COMP:10747"/>
        <dbReference type="Rhea" id="RHEA-COMP:10748"/>
        <dbReference type="ChEBI" id="CHEBI:83833"/>
        <dbReference type="ChEBI" id="CHEBI:83834"/>
        <dbReference type="EC" id="5.2.1.8"/>
    </reaction>
</comment>
<feature type="compositionally biased region" description="Basic and acidic residues" evidence="9">
    <location>
        <begin position="387"/>
        <end position="400"/>
    </location>
</feature>
<dbReference type="GO" id="GO:0005634">
    <property type="term" value="C:nucleus"/>
    <property type="evidence" value="ECO:0007669"/>
    <property type="project" value="UniProtKB-SubCell"/>
</dbReference>
<evidence type="ECO:0000259" key="10">
    <source>
        <dbReference type="PROSITE" id="PS50072"/>
    </source>
</evidence>
<proteinExistence type="inferred from homology"/>
<dbReference type="SUPFAM" id="SSF50891">
    <property type="entry name" value="Cyclophilin-like"/>
    <property type="match status" value="1"/>
</dbReference>
<feature type="compositionally biased region" description="Basic and acidic residues" evidence="9">
    <location>
        <begin position="409"/>
        <end position="464"/>
    </location>
</feature>
<dbReference type="InterPro" id="IPR000504">
    <property type="entry name" value="RRM_dom"/>
</dbReference>
<dbReference type="EMBL" id="HBKN01038957">
    <property type="protein sequence ID" value="CAE2326509.1"/>
    <property type="molecule type" value="Transcribed_RNA"/>
</dbReference>
<feature type="compositionally biased region" description="Basic residues" evidence="9">
    <location>
        <begin position="465"/>
        <end position="474"/>
    </location>
</feature>
<evidence type="ECO:0000256" key="4">
    <source>
        <dbReference type="ARBA" id="ARBA00023110"/>
    </source>
</evidence>
<evidence type="ECO:0000256" key="3">
    <source>
        <dbReference type="ARBA" id="ARBA00022884"/>
    </source>
</evidence>
<keyword evidence="5 8" id="KW-0413">Isomerase</keyword>
<dbReference type="InterPro" id="IPR035979">
    <property type="entry name" value="RBD_domain_sf"/>
</dbReference>
<evidence type="ECO:0000256" key="2">
    <source>
        <dbReference type="ARBA" id="ARBA00004123"/>
    </source>
</evidence>
<evidence type="ECO:0000256" key="6">
    <source>
        <dbReference type="ARBA" id="ARBA00023242"/>
    </source>
</evidence>
<organism evidence="12">
    <name type="scientific">Guillardia theta</name>
    <name type="common">Cryptophyte</name>
    <name type="synonym">Cryptomonas phi</name>
    <dbReference type="NCBI Taxonomy" id="55529"/>
    <lineage>
        <taxon>Eukaryota</taxon>
        <taxon>Cryptophyceae</taxon>
        <taxon>Pyrenomonadales</taxon>
        <taxon>Geminigeraceae</taxon>
        <taxon>Guillardia</taxon>
    </lineage>
</organism>
<dbReference type="GO" id="GO:0003723">
    <property type="term" value="F:RNA binding"/>
    <property type="evidence" value="ECO:0007669"/>
    <property type="project" value="UniProtKB-UniRule"/>
</dbReference>
<accession>A0A7S4P856</accession>
<feature type="region of interest" description="Disordered" evidence="9">
    <location>
        <begin position="386"/>
        <end position="474"/>
    </location>
</feature>
<dbReference type="EC" id="5.2.1.8" evidence="8"/>
<feature type="domain" description="PPIase cyclophilin-type" evidence="10">
    <location>
        <begin position="6"/>
        <end position="161"/>
    </location>
</feature>
<dbReference type="PANTHER" id="PTHR45843:SF1">
    <property type="entry name" value="PEPTIDYL-PROLYL CIS-TRANS ISOMERASE-LIKE 4"/>
    <property type="match status" value="1"/>
</dbReference>
<reference evidence="12" key="1">
    <citation type="submission" date="2021-01" db="EMBL/GenBank/DDBJ databases">
        <authorList>
            <person name="Corre E."/>
            <person name="Pelletier E."/>
            <person name="Niang G."/>
            <person name="Scheremetjew M."/>
            <person name="Finn R."/>
            <person name="Kale V."/>
            <person name="Holt S."/>
            <person name="Cochrane G."/>
            <person name="Meng A."/>
            <person name="Brown T."/>
            <person name="Cohen L."/>
        </authorList>
    </citation>
    <scope>NUCLEOTIDE SEQUENCE</scope>
    <source>
        <strain evidence="12">CCMP 2712</strain>
    </source>
</reference>
<feature type="region of interest" description="Disordered" evidence="9">
    <location>
        <begin position="167"/>
        <end position="191"/>
    </location>
</feature>
<dbReference type="Gene3D" id="3.30.70.330">
    <property type="match status" value="1"/>
</dbReference>
<dbReference type="Gene3D" id="2.40.100.10">
    <property type="entry name" value="Cyclophilin-like"/>
    <property type="match status" value="1"/>
</dbReference>
<keyword evidence="4 8" id="KW-0697">Rotamase</keyword>